<dbReference type="Proteomes" id="UP000307943">
    <property type="component" value="Unassembled WGS sequence"/>
</dbReference>
<dbReference type="OrthoDB" id="9771198at2"/>
<dbReference type="EMBL" id="VDCQ01000116">
    <property type="protein sequence ID" value="TNJ55420.1"/>
    <property type="molecule type" value="Genomic_DNA"/>
</dbReference>
<dbReference type="AlphaFoldDB" id="A0A5C4SVA3"/>
<dbReference type="GO" id="GO:0055085">
    <property type="term" value="P:transmembrane transport"/>
    <property type="evidence" value="ECO:0007669"/>
    <property type="project" value="InterPro"/>
</dbReference>
<dbReference type="InterPro" id="IPR002645">
    <property type="entry name" value="STAS_dom"/>
</dbReference>
<dbReference type="InterPro" id="IPR011547">
    <property type="entry name" value="SLC26A/SulP_dom"/>
</dbReference>
<feature type="transmembrane region" description="Helical" evidence="5">
    <location>
        <begin position="216"/>
        <end position="236"/>
    </location>
</feature>
<dbReference type="Pfam" id="PF01740">
    <property type="entry name" value="STAS"/>
    <property type="match status" value="1"/>
</dbReference>
<feature type="transmembrane region" description="Helical" evidence="5">
    <location>
        <begin position="20"/>
        <end position="40"/>
    </location>
</feature>
<feature type="transmembrane region" description="Helical" evidence="5">
    <location>
        <begin position="167"/>
        <end position="185"/>
    </location>
</feature>
<evidence type="ECO:0000313" key="8">
    <source>
        <dbReference type="Proteomes" id="UP000307943"/>
    </source>
</evidence>
<dbReference type="InterPro" id="IPR001902">
    <property type="entry name" value="SLC26A/SulP_fam"/>
</dbReference>
<proteinExistence type="predicted"/>
<dbReference type="RefSeq" id="WP_139607778.1">
    <property type="nucleotide sequence ID" value="NZ_VDCQ01000116.1"/>
</dbReference>
<name>A0A5C4SVA3_9BACL</name>
<feature type="transmembrane region" description="Helical" evidence="5">
    <location>
        <begin position="121"/>
        <end position="147"/>
    </location>
</feature>
<evidence type="ECO:0000256" key="4">
    <source>
        <dbReference type="ARBA" id="ARBA00023136"/>
    </source>
</evidence>
<protein>
    <submittedName>
        <fullName evidence="7">STAS domain-containing protein</fullName>
    </submittedName>
</protein>
<gene>
    <name evidence="7" type="ORF">FE784_39390</name>
</gene>
<dbReference type="Pfam" id="PF00916">
    <property type="entry name" value="Sulfate_transp"/>
    <property type="match status" value="1"/>
</dbReference>
<feature type="transmembrane region" description="Helical" evidence="5">
    <location>
        <begin position="320"/>
        <end position="353"/>
    </location>
</feature>
<keyword evidence="8" id="KW-1185">Reference proteome</keyword>
<dbReference type="InterPro" id="IPR036513">
    <property type="entry name" value="STAS_dom_sf"/>
</dbReference>
<evidence type="ECO:0000256" key="5">
    <source>
        <dbReference type="SAM" id="Phobius"/>
    </source>
</evidence>
<evidence type="ECO:0000256" key="3">
    <source>
        <dbReference type="ARBA" id="ARBA00022989"/>
    </source>
</evidence>
<comment type="caution">
    <text evidence="7">The sequence shown here is derived from an EMBL/GenBank/DDBJ whole genome shotgun (WGS) entry which is preliminary data.</text>
</comment>
<dbReference type="PROSITE" id="PS50801">
    <property type="entry name" value="STAS"/>
    <property type="match status" value="1"/>
</dbReference>
<feature type="transmembrane region" description="Helical" evidence="5">
    <location>
        <begin position="374"/>
        <end position="403"/>
    </location>
</feature>
<dbReference type="SUPFAM" id="SSF52091">
    <property type="entry name" value="SpoIIaa-like"/>
    <property type="match status" value="1"/>
</dbReference>
<keyword evidence="2 5" id="KW-0812">Transmembrane</keyword>
<feature type="transmembrane region" description="Helical" evidence="5">
    <location>
        <begin position="248"/>
        <end position="266"/>
    </location>
</feature>
<feature type="transmembrane region" description="Helical" evidence="5">
    <location>
        <begin position="46"/>
        <end position="63"/>
    </location>
</feature>
<evidence type="ECO:0000256" key="1">
    <source>
        <dbReference type="ARBA" id="ARBA00004141"/>
    </source>
</evidence>
<feature type="domain" description="STAS" evidence="6">
    <location>
        <begin position="413"/>
        <end position="525"/>
    </location>
</feature>
<dbReference type="PANTHER" id="PTHR11814">
    <property type="entry name" value="SULFATE TRANSPORTER"/>
    <property type="match status" value="1"/>
</dbReference>
<dbReference type="Gene3D" id="3.30.750.24">
    <property type="entry name" value="STAS domain"/>
    <property type="match status" value="1"/>
</dbReference>
<evidence type="ECO:0000256" key="2">
    <source>
        <dbReference type="ARBA" id="ARBA00022692"/>
    </source>
</evidence>
<evidence type="ECO:0000313" key="7">
    <source>
        <dbReference type="EMBL" id="TNJ55420.1"/>
    </source>
</evidence>
<dbReference type="GO" id="GO:0016020">
    <property type="term" value="C:membrane"/>
    <property type="evidence" value="ECO:0007669"/>
    <property type="project" value="UniProtKB-SubCell"/>
</dbReference>
<feature type="transmembrane region" description="Helical" evidence="5">
    <location>
        <begin position="70"/>
        <end position="88"/>
    </location>
</feature>
<comment type="subcellular location">
    <subcellularLocation>
        <location evidence="1">Membrane</location>
        <topology evidence="1">Multi-pass membrane protein</topology>
    </subcellularLocation>
</comment>
<feature type="transmembrane region" description="Helical" evidence="5">
    <location>
        <begin position="94"/>
        <end position="114"/>
    </location>
</feature>
<reference evidence="7 8" key="1">
    <citation type="submission" date="2019-05" db="EMBL/GenBank/DDBJ databases">
        <title>We sequenced the genome of Paenibacillus hemerocallicola KCTC 33185 for further insight into its adaptation and study the phylogeny of Paenibacillus.</title>
        <authorList>
            <person name="Narsing Rao M.P."/>
        </authorList>
    </citation>
    <scope>NUCLEOTIDE SEQUENCE [LARGE SCALE GENOMIC DNA]</scope>
    <source>
        <strain evidence="7 8">KCTC 33185</strain>
    </source>
</reference>
<feature type="transmembrane region" description="Helical" evidence="5">
    <location>
        <begin position="192"/>
        <end position="210"/>
    </location>
</feature>
<organism evidence="7 8">
    <name type="scientific">Paenibacillus hemerocallicola</name>
    <dbReference type="NCBI Taxonomy" id="1172614"/>
    <lineage>
        <taxon>Bacteria</taxon>
        <taxon>Bacillati</taxon>
        <taxon>Bacillota</taxon>
        <taxon>Bacilli</taxon>
        <taxon>Bacillales</taxon>
        <taxon>Paenibacillaceae</taxon>
        <taxon>Paenibacillus</taxon>
    </lineage>
</organism>
<dbReference type="CDD" id="cd07042">
    <property type="entry name" value="STAS_SulP_like_sulfate_transporter"/>
    <property type="match status" value="1"/>
</dbReference>
<sequence length="537" mass="57152">MKASGRYEGYGMKSLRRDLIAGLIVGIVAIPLGMAFAIASGVKPQYGIYTTIVAGILISLLGGSKFQIGGPTGAFIPILLAVVLQYGYDKLLLAGVMAGVILVLMGLFKLGALIKFIPRPVTIGFTSGIAVVIFSGQIANFLGLTGLERHEHFWPNMREIARHLSSVNGYSVLTALISLAILLLLPKRFPKLPASLIALLVSGIVAAVFFDGRLATIGSTYGAIPSALPTFAIPYVSLDLMLEMLRPALLIALLGGFESLLSAVVADGMSGSRHNSNRELIGQGIANIVTPMFGGIPATGAIARTATNIRSGAASPLSGIIHGFVVLLTLVVFAPLASSIPLAAMAPILMVVAWNMSERKEFALVLKTRTGDSIVLAVTFALTVFTDLTTAVEAGLAIAVLLFVKRMSANLVVGKEDQDHPELLVYAIEGPLFFGTASRLGKMIMPEEPLRPKTLLLRMEKVPYIDSSGEYVISVILKTYKQSGVRVLVSGIRPQPESYLNKTGLARMIGRDHFFAQYEEAVRYALGKLDREDGAAG</sequence>
<keyword evidence="4 5" id="KW-0472">Membrane</keyword>
<accession>A0A5C4SVA3</accession>
<evidence type="ECO:0000259" key="6">
    <source>
        <dbReference type="PROSITE" id="PS50801"/>
    </source>
</evidence>
<keyword evidence="3 5" id="KW-1133">Transmembrane helix</keyword>